<accession>A0A069QL16</accession>
<proteinExistence type="predicted"/>
<dbReference type="HOGENOM" id="CLU_218022_0_0_10"/>
<reference evidence="1 2" key="1">
    <citation type="submission" date="2013-08" db="EMBL/GenBank/DDBJ databases">
        <authorList>
            <person name="Weinstock G."/>
            <person name="Sodergren E."/>
            <person name="Wylie T."/>
            <person name="Fulton L."/>
            <person name="Fulton R."/>
            <person name="Fronick C."/>
            <person name="O'Laughlin M."/>
            <person name="Godfrey J."/>
            <person name="Miner T."/>
            <person name="Herter B."/>
            <person name="Appelbaum E."/>
            <person name="Cordes M."/>
            <person name="Lek S."/>
            <person name="Wollam A."/>
            <person name="Pepin K.H."/>
            <person name="Palsikar V.B."/>
            <person name="Mitreva M."/>
            <person name="Wilson R.K."/>
        </authorList>
    </citation>
    <scope>NUCLEOTIDE SEQUENCE [LARGE SCALE GENOMIC DNA]</scope>
    <source>
        <strain evidence="1 2">ATCC 15930</strain>
    </source>
</reference>
<keyword evidence="2" id="KW-1185">Reference proteome</keyword>
<dbReference type="PATRIC" id="fig|1122985.7.peg.1247"/>
<name>A0A069QL16_HOYLO</name>
<gene>
    <name evidence="1" type="ORF">HMPREF1991_01202</name>
</gene>
<organism evidence="1 2">
    <name type="scientific">Hoylesella loescheii DSM 19665 = JCM 12249 = ATCC 15930</name>
    <dbReference type="NCBI Taxonomy" id="1122985"/>
    <lineage>
        <taxon>Bacteria</taxon>
        <taxon>Pseudomonadati</taxon>
        <taxon>Bacteroidota</taxon>
        <taxon>Bacteroidia</taxon>
        <taxon>Bacteroidales</taxon>
        <taxon>Prevotellaceae</taxon>
        <taxon>Hoylesella</taxon>
    </lineage>
</organism>
<protein>
    <submittedName>
        <fullName evidence="1">Uncharacterized protein</fullName>
    </submittedName>
</protein>
<evidence type="ECO:0000313" key="1">
    <source>
        <dbReference type="EMBL" id="KDR52704.1"/>
    </source>
</evidence>
<dbReference type="Proteomes" id="UP000027442">
    <property type="component" value="Unassembled WGS sequence"/>
</dbReference>
<dbReference type="AlphaFoldDB" id="A0A069QL16"/>
<sequence length="39" mass="4352">MVKSGVDKTCATVGGIWCGEVEKESREDMFLPLFAEQLF</sequence>
<evidence type="ECO:0000313" key="2">
    <source>
        <dbReference type="Proteomes" id="UP000027442"/>
    </source>
</evidence>
<dbReference type="EMBL" id="JNGW01000047">
    <property type="protein sequence ID" value="KDR52704.1"/>
    <property type="molecule type" value="Genomic_DNA"/>
</dbReference>
<comment type="caution">
    <text evidence="1">The sequence shown here is derived from an EMBL/GenBank/DDBJ whole genome shotgun (WGS) entry which is preliminary data.</text>
</comment>